<keyword evidence="1" id="KW-1133">Transmembrane helix</keyword>
<comment type="caution">
    <text evidence="2">The sequence shown here is derived from an EMBL/GenBank/DDBJ whole genome shotgun (WGS) entry which is preliminary data.</text>
</comment>
<protein>
    <submittedName>
        <fullName evidence="2">Uncharacterized protein</fullName>
    </submittedName>
</protein>
<keyword evidence="1" id="KW-0812">Transmembrane</keyword>
<organism evidence="2 3">
    <name type="scientific">Actinomyces johnsonii F0510</name>
    <dbReference type="NCBI Taxonomy" id="1227262"/>
    <lineage>
        <taxon>Bacteria</taxon>
        <taxon>Bacillati</taxon>
        <taxon>Actinomycetota</taxon>
        <taxon>Actinomycetes</taxon>
        <taxon>Actinomycetales</taxon>
        <taxon>Actinomycetaceae</taxon>
        <taxon>Actinomyces</taxon>
    </lineage>
</organism>
<evidence type="ECO:0000313" key="2">
    <source>
        <dbReference type="EMBL" id="ERH16112.1"/>
    </source>
</evidence>
<evidence type="ECO:0000256" key="1">
    <source>
        <dbReference type="SAM" id="Phobius"/>
    </source>
</evidence>
<dbReference type="EMBL" id="AWSD01000309">
    <property type="protein sequence ID" value="ERH16112.1"/>
    <property type="molecule type" value="Genomic_DNA"/>
</dbReference>
<dbReference type="AlphaFoldDB" id="U1RC92"/>
<keyword evidence="1" id="KW-0472">Membrane</keyword>
<evidence type="ECO:0000313" key="3">
    <source>
        <dbReference type="Proteomes" id="UP000016498"/>
    </source>
</evidence>
<gene>
    <name evidence="2" type="ORF">HMPREF1549_02639</name>
</gene>
<reference evidence="2 3" key="1">
    <citation type="submission" date="2013-06" db="EMBL/GenBank/DDBJ databases">
        <authorList>
            <person name="Weinstock G."/>
            <person name="Sodergren E."/>
            <person name="Lobos E.A."/>
            <person name="Fulton L."/>
            <person name="Fulton R."/>
            <person name="Courtney L."/>
            <person name="Fronick C."/>
            <person name="O'Laughlin M."/>
            <person name="Godfrey J."/>
            <person name="Wilson R.M."/>
            <person name="Miner T."/>
            <person name="Farmer C."/>
            <person name="Delehaunty K."/>
            <person name="Cordes M."/>
            <person name="Minx P."/>
            <person name="Tomlinson C."/>
            <person name="Chen J."/>
            <person name="Wollam A."/>
            <person name="Pepin K.H."/>
            <person name="Bhonagiri V."/>
            <person name="Zhang X."/>
            <person name="Warren W."/>
            <person name="Mitreva M."/>
            <person name="Mardis E.R."/>
            <person name="Wilson R.K."/>
        </authorList>
    </citation>
    <scope>NUCLEOTIDE SEQUENCE [LARGE SCALE GENOMIC DNA]</scope>
    <source>
        <strain evidence="2 3">F0510</strain>
    </source>
</reference>
<sequence>MPMVWATLSFSEGSRFLRSCQSFGTAKVRPVLEPVISWVSPEAGFADEPAWLGEASLVAVFLSLLSLSLLSLSFVSLLLESAELSEAAELEELESCVLSSQAVRTGAVMSVRLAIRAAALRAVFMMLQCVRGRALPGHHAWLGVFYGDIPR</sequence>
<dbReference type="Proteomes" id="UP000016498">
    <property type="component" value="Unassembled WGS sequence"/>
</dbReference>
<feature type="transmembrane region" description="Helical" evidence="1">
    <location>
        <begin position="57"/>
        <end position="79"/>
    </location>
</feature>
<dbReference type="HOGENOM" id="CLU_1727449_0_0_11"/>
<proteinExistence type="predicted"/>
<name>U1RC92_9ACTO</name>
<accession>U1RC92</accession>